<evidence type="ECO:0000256" key="4">
    <source>
        <dbReference type="ARBA" id="ARBA00023125"/>
    </source>
</evidence>
<comment type="caution">
    <text evidence="9">The sequence shown here is derived from an EMBL/GenBank/DDBJ whole genome shotgun (WGS) entry which is preliminary data.</text>
</comment>
<dbReference type="InterPro" id="IPR014284">
    <property type="entry name" value="RNA_pol_sigma-70_dom"/>
</dbReference>
<dbReference type="RefSeq" id="WP_378138435.1">
    <property type="nucleotide sequence ID" value="NZ_JBHSMI010000052.1"/>
</dbReference>
<dbReference type="EMBL" id="JBHSMI010000052">
    <property type="protein sequence ID" value="MFC5406357.1"/>
    <property type="molecule type" value="Genomic_DNA"/>
</dbReference>
<keyword evidence="2 6" id="KW-0805">Transcription regulation</keyword>
<gene>
    <name evidence="9" type="ORF">ACFPOF_26790</name>
</gene>
<dbReference type="InterPro" id="IPR039425">
    <property type="entry name" value="RNA_pol_sigma-70-like"/>
</dbReference>
<dbReference type="InterPro" id="IPR007627">
    <property type="entry name" value="RNA_pol_sigma70_r2"/>
</dbReference>
<dbReference type="Pfam" id="PF08281">
    <property type="entry name" value="Sigma70_r4_2"/>
    <property type="match status" value="1"/>
</dbReference>
<keyword evidence="4 6" id="KW-0238">DNA-binding</keyword>
<evidence type="ECO:0000313" key="9">
    <source>
        <dbReference type="EMBL" id="MFC5406357.1"/>
    </source>
</evidence>
<dbReference type="PROSITE" id="PS01063">
    <property type="entry name" value="SIGMA70_ECF"/>
    <property type="match status" value="1"/>
</dbReference>
<feature type="domain" description="RNA polymerase sigma factor 70 region 4 type 2" evidence="8">
    <location>
        <begin position="164"/>
        <end position="211"/>
    </location>
</feature>
<dbReference type="Proteomes" id="UP001596113">
    <property type="component" value="Unassembled WGS sequence"/>
</dbReference>
<dbReference type="PANTHER" id="PTHR43133">
    <property type="entry name" value="RNA POLYMERASE ECF-TYPE SIGMA FACTO"/>
    <property type="match status" value="1"/>
</dbReference>
<dbReference type="InterPro" id="IPR013325">
    <property type="entry name" value="RNA_pol_sigma_r2"/>
</dbReference>
<dbReference type="InterPro" id="IPR036388">
    <property type="entry name" value="WH-like_DNA-bd_sf"/>
</dbReference>
<keyword evidence="10" id="KW-1185">Reference proteome</keyword>
<protein>
    <recommendedName>
        <fullName evidence="6">RNA polymerase sigma factor</fullName>
    </recommendedName>
</protein>
<reference evidence="10" key="1">
    <citation type="journal article" date="2019" name="Int. J. Syst. Evol. Microbiol.">
        <title>The Global Catalogue of Microorganisms (GCM) 10K type strain sequencing project: providing services to taxonomists for standard genome sequencing and annotation.</title>
        <authorList>
            <consortium name="The Broad Institute Genomics Platform"/>
            <consortium name="The Broad Institute Genome Sequencing Center for Infectious Disease"/>
            <person name="Wu L."/>
            <person name="Ma J."/>
        </authorList>
    </citation>
    <scope>NUCLEOTIDE SEQUENCE [LARGE SCALE GENOMIC DNA]</scope>
    <source>
        <strain evidence="10">CGMCC 1.18575</strain>
    </source>
</reference>
<dbReference type="Gene3D" id="1.10.10.10">
    <property type="entry name" value="Winged helix-like DNA-binding domain superfamily/Winged helix DNA-binding domain"/>
    <property type="match status" value="1"/>
</dbReference>
<keyword evidence="5 6" id="KW-0804">Transcription</keyword>
<dbReference type="Pfam" id="PF04542">
    <property type="entry name" value="Sigma70_r2"/>
    <property type="match status" value="1"/>
</dbReference>
<feature type="domain" description="RNA polymerase sigma-70 region 2" evidence="7">
    <location>
        <begin position="36"/>
        <end position="100"/>
    </location>
</feature>
<evidence type="ECO:0000256" key="3">
    <source>
        <dbReference type="ARBA" id="ARBA00023082"/>
    </source>
</evidence>
<name>A0ABW0I510_9BACL</name>
<dbReference type="SUPFAM" id="SSF88946">
    <property type="entry name" value="Sigma2 domain of RNA polymerase sigma factors"/>
    <property type="match status" value="1"/>
</dbReference>
<dbReference type="InterPro" id="IPR013324">
    <property type="entry name" value="RNA_pol_sigma_r3/r4-like"/>
</dbReference>
<dbReference type="PANTHER" id="PTHR43133:SF51">
    <property type="entry name" value="RNA POLYMERASE SIGMA FACTOR"/>
    <property type="match status" value="1"/>
</dbReference>
<evidence type="ECO:0000256" key="5">
    <source>
        <dbReference type="ARBA" id="ARBA00023163"/>
    </source>
</evidence>
<dbReference type="NCBIfam" id="TIGR02937">
    <property type="entry name" value="sigma70-ECF"/>
    <property type="match status" value="1"/>
</dbReference>
<sequence length="570" mass="64930">MKEIVIGQSSLGDQEEVESALIERAQQGDHDAFSELVRRHRSKAHAWASGITQDTFMAEDIVQDALLKAFMHLGTLVDVTRFLPWLHKIVRNQAMMKLRRGGPYGKERPFTSFEVSVFSERVDWEDVESILTYMMRTREKESETYRSPEEHIVRKENLETLLGLFTCLNRRERGIIEAYFFKQLSPQEIADMFDTTTTSVYKTISRTRQKLQHERIRVYINEHLIQRREKKCMTRTILERPVVYTERVGDSHFLGSRPSVTYCLWGLLQYSDKKGITLAEVNALTGYAFCLNIFKETVHIGGPFIFAGEENFPKALANLGYDVKVLSFLPVEPLIIPDVLNTIHQSIDRGYPAIIWDLFHAEFGLVYGYDDKQQHLYALDKLKEAPLAYDLLGKGKTSEIGLIAITEPNGIDRLTALCNMLDMIWEHGNTMKSIKHGDGELTKGLAAYDAWIEAFQGDRIVPFFNAYNVAVYSELRQFAVQFLRRLKEDFVEHDWTFITDALHHYEAVAAALQGLADLFPFPGGGDPKVTQNIEKAVNLLQGAKRAEADGLQALKKLREALGTLQAGGIQ</sequence>
<accession>A0ABW0I510</accession>
<keyword evidence="3 6" id="KW-0731">Sigma factor</keyword>
<comment type="similarity">
    <text evidence="1 6">Belongs to the sigma-70 factor family. ECF subfamily.</text>
</comment>
<dbReference type="CDD" id="cd06171">
    <property type="entry name" value="Sigma70_r4"/>
    <property type="match status" value="1"/>
</dbReference>
<dbReference type="InterPro" id="IPR000838">
    <property type="entry name" value="RNA_pol_sigma70_ECF_CS"/>
</dbReference>
<evidence type="ECO:0000256" key="6">
    <source>
        <dbReference type="RuleBase" id="RU000716"/>
    </source>
</evidence>
<evidence type="ECO:0000259" key="8">
    <source>
        <dbReference type="Pfam" id="PF08281"/>
    </source>
</evidence>
<evidence type="ECO:0000313" key="10">
    <source>
        <dbReference type="Proteomes" id="UP001596113"/>
    </source>
</evidence>
<dbReference type="SUPFAM" id="SSF88659">
    <property type="entry name" value="Sigma3 and sigma4 domains of RNA polymerase sigma factors"/>
    <property type="match status" value="1"/>
</dbReference>
<dbReference type="Gene3D" id="1.10.1740.10">
    <property type="match status" value="1"/>
</dbReference>
<dbReference type="InterPro" id="IPR013249">
    <property type="entry name" value="RNA_pol_sigma70_r4_t2"/>
</dbReference>
<proteinExistence type="inferred from homology"/>
<organism evidence="9 10">
    <name type="scientific">Cohnella soli</name>
    <dbReference type="NCBI Taxonomy" id="425005"/>
    <lineage>
        <taxon>Bacteria</taxon>
        <taxon>Bacillati</taxon>
        <taxon>Bacillota</taxon>
        <taxon>Bacilli</taxon>
        <taxon>Bacillales</taxon>
        <taxon>Paenibacillaceae</taxon>
        <taxon>Cohnella</taxon>
    </lineage>
</organism>
<evidence type="ECO:0000259" key="7">
    <source>
        <dbReference type="Pfam" id="PF04542"/>
    </source>
</evidence>
<evidence type="ECO:0000256" key="1">
    <source>
        <dbReference type="ARBA" id="ARBA00010641"/>
    </source>
</evidence>
<evidence type="ECO:0000256" key="2">
    <source>
        <dbReference type="ARBA" id="ARBA00023015"/>
    </source>
</evidence>